<evidence type="ECO:0000259" key="8">
    <source>
        <dbReference type="PROSITE" id="PS50853"/>
    </source>
</evidence>
<evidence type="ECO:0000256" key="3">
    <source>
        <dbReference type="ARBA" id="ARBA00022553"/>
    </source>
</evidence>
<evidence type="ECO:0000313" key="10">
    <source>
        <dbReference type="Proteomes" id="UP000694427"/>
    </source>
</evidence>
<evidence type="ECO:0000313" key="9">
    <source>
        <dbReference type="Ensembl" id="ENSCCRP00010088825.1"/>
    </source>
</evidence>
<feature type="domain" description="Ig-like" evidence="7">
    <location>
        <begin position="119"/>
        <end position="202"/>
    </location>
</feature>
<dbReference type="InterPro" id="IPR013098">
    <property type="entry name" value="Ig_I-set"/>
</dbReference>
<dbReference type="InterPro" id="IPR036179">
    <property type="entry name" value="Ig-like_dom_sf"/>
</dbReference>
<feature type="domain" description="Ig-like" evidence="7">
    <location>
        <begin position="1239"/>
        <end position="1322"/>
    </location>
</feature>
<feature type="domain" description="Ig-like" evidence="7">
    <location>
        <begin position="1455"/>
        <end position="1575"/>
    </location>
</feature>
<dbReference type="Ensembl" id="ENSCCRT00010098487.1">
    <property type="protein sequence ID" value="ENSCCRP00010088825.1"/>
    <property type="gene ID" value="ENSCCRG00010038776.1"/>
</dbReference>
<dbReference type="InterPro" id="IPR052385">
    <property type="entry name" value="Obscurin/Obscurin-like_Reg"/>
</dbReference>
<dbReference type="FunFam" id="2.60.40.10:FF:001066">
    <property type="entry name" value="Obscurin-like protein 1 isoform 3"/>
    <property type="match status" value="1"/>
</dbReference>
<proteinExistence type="predicted"/>
<feature type="domain" description="Ig-like" evidence="7">
    <location>
        <begin position="1183"/>
        <end position="1232"/>
    </location>
</feature>
<dbReference type="SMART" id="SM00060">
    <property type="entry name" value="FN3"/>
    <property type="match status" value="1"/>
</dbReference>
<evidence type="ECO:0000256" key="2">
    <source>
        <dbReference type="ARBA" id="ARBA00022490"/>
    </source>
</evidence>
<feature type="domain" description="Ig-like" evidence="7">
    <location>
        <begin position="914"/>
        <end position="985"/>
    </location>
</feature>
<dbReference type="CDD" id="cd00063">
    <property type="entry name" value="FN3"/>
    <property type="match status" value="1"/>
</dbReference>
<dbReference type="Proteomes" id="UP000694427">
    <property type="component" value="Unplaced"/>
</dbReference>
<dbReference type="InterPro" id="IPR007110">
    <property type="entry name" value="Ig-like_dom"/>
</dbReference>
<dbReference type="InterPro" id="IPR036116">
    <property type="entry name" value="FN3_sf"/>
</dbReference>
<keyword evidence="4" id="KW-0677">Repeat</keyword>
<dbReference type="Gene3D" id="2.60.40.10">
    <property type="entry name" value="Immunoglobulins"/>
    <property type="match status" value="18"/>
</dbReference>
<name>A0A8C1NEZ5_CYPCA</name>
<dbReference type="GO" id="GO:0005737">
    <property type="term" value="C:cytoplasm"/>
    <property type="evidence" value="ECO:0007669"/>
    <property type="project" value="UniProtKB-SubCell"/>
</dbReference>
<feature type="domain" description="Fibronectin type-III" evidence="8">
    <location>
        <begin position="502"/>
        <end position="597"/>
    </location>
</feature>
<dbReference type="PROSITE" id="PS50853">
    <property type="entry name" value="FN3"/>
    <property type="match status" value="1"/>
</dbReference>
<dbReference type="FunFam" id="2.60.40.10:FF:000214">
    <property type="entry name" value="titin isoform X1"/>
    <property type="match status" value="4"/>
</dbReference>
<dbReference type="Pfam" id="PF07679">
    <property type="entry name" value="I-set"/>
    <property type="match status" value="15"/>
</dbReference>
<keyword evidence="10" id="KW-1185">Reference proteome</keyword>
<dbReference type="InterPro" id="IPR013151">
    <property type="entry name" value="Immunoglobulin_dom"/>
</dbReference>
<feature type="domain" description="Ig-like" evidence="7">
    <location>
        <begin position="1079"/>
        <end position="1182"/>
    </location>
</feature>
<dbReference type="InterPro" id="IPR003599">
    <property type="entry name" value="Ig_sub"/>
</dbReference>
<dbReference type="Pfam" id="PF00041">
    <property type="entry name" value="fn3"/>
    <property type="match status" value="1"/>
</dbReference>
<dbReference type="SUPFAM" id="SSF49265">
    <property type="entry name" value="Fibronectin type III"/>
    <property type="match status" value="1"/>
</dbReference>
<organism evidence="9 10">
    <name type="scientific">Cyprinus carpio</name>
    <name type="common">Common carp</name>
    <dbReference type="NCBI Taxonomy" id="7962"/>
    <lineage>
        <taxon>Eukaryota</taxon>
        <taxon>Metazoa</taxon>
        <taxon>Chordata</taxon>
        <taxon>Craniata</taxon>
        <taxon>Vertebrata</taxon>
        <taxon>Euteleostomi</taxon>
        <taxon>Actinopterygii</taxon>
        <taxon>Neopterygii</taxon>
        <taxon>Teleostei</taxon>
        <taxon>Ostariophysi</taxon>
        <taxon>Cypriniformes</taxon>
        <taxon>Cyprinidae</taxon>
        <taxon>Cyprininae</taxon>
        <taxon>Cyprinus</taxon>
    </lineage>
</organism>
<dbReference type="FunFam" id="2.60.40.10:FF:000032">
    <property type="entry name" value="palladin isoform X1"/>
    <property type="match status" value="2"/>
</dbReference>
<dbReference type="PRINTS" id="PR00014">
    <property type="entry name" value="FNTYPEIII"/>
</dbReference>
<comment type="subcellular location">
    <subcellularLocation>
        <location evidence="1">Cytoplasm</location>
    </subcellularLocation>
</comment>
<keyword evidence="6" id="KW-0393">Immunoglobulin domain</keyword>
<sequence length="1595" mass="177472">SHCSVGDTRMEQNLFGGAPRFLTRPKAFSLCVGRDASLSCTIVGNPVPVVTWEKDKMLLSAAGRFKTVEDGDVYRLTIYDLTLEDSGQYMCRAKNNVGEAYAAVTLKVGLPETVIDRAPVFTVKPVSTRVGLGGDVTFYCRVAAHPAPNFDWEKDGRYLGETNRIKIISENESSSLRIQSVRSLDSGTYTCRAQNSIGQELGSLGLAYDQKQRVSALTSMLPKGVFTRTCMLTEGKHAKLSCFVTGHPKPQIIWRKDGANISEGRRHVMYEDQAENFILKVLYCKQSDNGLYTCNASNLAGQTYSAVLVIVKEPKIPFKKKLQDVEVKEKETATLQCEVPMPNTKASWFMEETHLEESAKYRMDVEGTLRRLTIHHVTTNDDAVYICEMKEGSRTVAELTVLGNITKKLPRRTVVPVSDTVIFCVELEKPVDDAYWTRNGERLKEDSRIIIARINRQYTLTIRECTAEDSGEVAFIILQGVLYVLTICKCHTVSPRKHPPDPPVEPVVRNKTDSSITLCWSPPDSERPVPITGYIVERRKVGVQTWVKVTSITVSSTEYTISEIPEEASYQFRISAVNDFGQSAYLEVPGTFYLEPTASVKAGLVNCSAHVGEEATFTVELSTVCSGSWTINDRMIRSGSEYLITRSKTTHTLVIREVSMELNGAQVKFVGGGSQSGATLSVKGKKGNVSENFTVSQKAILSCEVSDAKTEVKWFKDGKQLISSKTVHMESKGKSRQLVQDNVQKKDAGEYTCEVGDEKLVSVSQKATLSCEVSDAKTEVKWFKDGKQLISSKTVHMESKGTSRQLVQDNVQKKDAGEYTCEVGDEKLVFKIWVSISQKATLSCEVSDSKTEVKWFKDGKQLISSKTVHMESKGKSRQLVLDNVETKDAGEYTCEAGNDKLAFKIRVEGKNDMPISYQKEVRVAVSQKAILSCEVSDAKTEVKWFKDGKQLISSKTVHMELKGKSRQLVLDNVQKKDAGEYTCEVGDEKLVFKIWVEGKNTMAKEVKAAASQKTTLSCEVTDIKTEVKWFKDGKQLSSSKTVHMESKGKSRQLVLENVEKKDAGEYTCEVGNEKLDFKIQVTGMEMSLFKVAASQKTTLSCEVTDIKTEVKWFKDGKQLSSSKTVHMESKGKSRQLLLENVEKKDAGEYTCEVGNEKLAFKIQKKSLFLVKETTASQKATLSCEVSDPKTEVKWFKDCKQLSSSKTVHMESKGKSRQLVLDNVETKDAGEYTYVSTKFQKTSVTKETVMVESTEKVVLKTEVMSENCSVQWFRDGIELKDESKYEMKQEGRSCVLIVKSSESKDSGTYSCQTVDDKVEFKVQVKEKVQIPVSAVLESTMTLSCSLNKATGSVLWKHNGKEIKPGGRFSVRTDGTNCILTVSAVAQEDEGEYSCECKDDKTTTKVTTKAPRLVRFTTRLNNVVANEGKDAIFKCSITPADVSVRWLRNDIPITASPKFKIAHGGSSHSLTITAVTQEDAGEICIDAEGKVCKATLQLLCVMQHIGRKDTVHLEVELSKPSTDVKWMKNGVVLQQGENMKIHVDGAKQALVLKSVAYADRGHYSCETLDDKTQAKLTVESMDSFIMLHYITELLFRS</sequence>
<dbReference type="Pfam" id="PF00047">
    <property type="entry name" value="ig"/>
    <property type="match status" value="1"/>
</dbReference>
<dbReference type="PANTHER" id="PTHR35971:SF4">
    <property type="entry name" value="OBSCURIN"/>
    <property type="match status" value="1"/>
</dbReference>
<protein>
    <submittedName>
        <fullName evidence="9">Obscurin, cytoskeletal calmodulin and titin-interacting RhoGEF b</fullName>
    </submittedName>
</protein>
<dbReference type="InterPro" id="IPR013783">
    <property type="entry name" value="Ig-like_fold"/>
</dbReference>
<evidence type="ECO:0000259" key="7">
    <source>
        <dbReference type="PROSITE" id="PS50835"/>
    </source>
</evidence>
<reference evidence="9" key="2">
    <citation type="submission" date="2025-09" db="UniProtKB">
        <authorList>
            <consortium name="Ensembl"/>
        </authorList>
    </citation>
    <scope>IDENTIFICATION</scope>
</reference>
<evidence type="ECO:0000256" key="5">
    <source>
        <dbReference type="ARBA" id="ARBA00023157"/>
    </source>
</evidence>
<feature type="domain" description="Ig-like" evidence="7">
    <location>
        <begin position="19"/>
        <end position="107"/>
    </location>
</feature>
<dbReference type="SMART" id="SM00406">
    <property type="entry name" value="IGv"/>
    <property type="match status" value="7"/>
</dbReference>
<keyword evidence="5" id="KW-1015">Disulfide bond</keyword>
<feature type="domain" description="Ig-like" evidence="7">
    <location>
        <begin position="1409"/>
        <end position="1447"/>
    </location>
</feature>
<dbReference type="FunFam" id="2.60.40.10:FF:000502">
    <property type="entry name" value="obscurin-like protein 1 isoform X2"/>
    <property type="match status" value="1"/>
</dbReference>
<feature type="domain" description="Ig-like" evidence="7">
    <location>
        <begin position="314"/>
        <end position="397"/>
    </location>
</feature>
<dbReference type="PANTHER" id="PTHR35971">
    <property type="entry name" value="SI:DKEY-31G6.6"/>
    <property type="match status" value="1"/>
</dbReference>
<dbReference type="PROSITE" id="PS50835">
    <property type="entry name" value="IG_LIKE"/>
    <property type="match status" value="15"/>
</dbReference>
<feature type="domain" description="Ig-like" evidence="7">
    <location>
        <begin position="988"/>
        <end position="1072"/>
    </location>
</feature>
<evidence type="ECO:0000256" key="4">
    <source>
        <dbReference type="ARBA" id="ARBA00022737"/>
    </source>
</evidence>
<feature type="domain" description="Ig-like" evidence="7">
    <location>
        <begin position="771"/>
        <end position="823"/>
    </location>
</feature>
<keyword evidence="3" id="KW-0597">Phosphoprotein</keyword>
<dbReference type="InterPro" id="IPR003598">
    <property type="entry name" value="Ig_sub2"/>
</dbReference>
<feature type="domain" description="Ig-like" evidence="7">
    <location>
        <begin position="696"/>
        <end position="770"/>
    </location>
</feature>
<dbReference type="InterPro" id="IPR013106">
    <property type="entry name" value="Ig_V-set"/>
</dbReference>
<feature type="domain" description="Ig-like" evidence="7">
    <location>
        <begin position="222"/>
        <end position="305"/>
    </location>
</feature>
<dbReference type="FunFam" id="2.60.40.10:FF:000084">
    <property type="entry name" value="Myosin binding protein C, slow type"/>
    <property type="match status" value="1"/>
</dbReference>
<dbReference type="FunFam" id="2.60.40.10:FF:001084">
    <property type="entry name" value="obscurin-like isoform X3"/>
    <property type="match status" value="1"/>
</dbReference>
<evidence type="ECO:0000256" key="6">
    <source>
        <dbReference type="ARBA" id="ARBA00023319"/>
    </source>
</evidence>
<keyword evidence="2" id="KW-0963">Cytoplasm</keyword>
<feature type="domain" description="Ig-like" evidence="7">
    <location>
        <begin position="1337"/>
        <end position="1405"/>
    </location>
</feature>
<accession>A0A8C1NEZ5</accession>
<dbReference type="InterPro" id="IPR003961">
    <property type="entry name" value="FN3_dom"/>
</dbReference>
<dbReference type="SUPFAM" id="SSF48726">
    <property type="entry name" value="Immunoglobulin"/>
    <property type="match status" value="17"/>
</dbReference>
<reference evidence="9" key="1">
    <citation type="submission" date="2025-08" db="UniProtKB">
        <authorList>
            <consortium name="Ensembl"/>
        </authorList>
    </citation>
    <scope>IDENTIFICATION</scope>
</reference>
<evidence type="ECO:0000256" key="1">
    <source>
        <dbReference type="ARBA" id="ARBA00004496"/>
    </source>
</evidence>
<dbReference type="SMART" id="SM00408">
    <property type="entry name" value="IGc2"/>
    <property type="match status" value="15"/>
</dbReference>
<feature type="domain" description="Ig-like" evidence="7">
    <location>
        <begin position="837"/>
        <end position="898"/>
    </location>
</feature>
<dbReference type="SMART" id="SM00409">
    <property type="entry name" value="IG"/>
    <property type="match status" value="16"/>
</dbReference>
<dbReference type="CDD" id="cd00096">
    <property type="entry name" value="Ig"/>
    <property type="match status" value="4"/>
</dbReference>